<sequence>MEMFMFAFVKPGDLICILTLQNG</sequence>
<proteinExistence type="predicted"/>
<dbReference type="AlphaFoldDB" id="A0A0E9U3C0"/>
<reference evidence="1" key="1">
    <citation type="submission" date="2014-11" db="EMBL/GenBank/DDBJ databases">
        <authorList>
            <person name="Amaro Gonzalez C."/>
        </authorList>
    </citation>
    <scope>NUCLEOTIDE SEQUENCE</scope>
</reference>
<reference evidence="1" key="2">
    <citation type="journal article" date="2015" name="Fish Shellfish Immunol.">
        <title>Early steps in the European eel (Anguilla anguilla)-Vibrio vulnificus interaction in the gills: Role of the RtxA13 toxin.</title>
        <authorList>
            <person name="Callol A."/>
            <person name="Pajuelo D."/>
            <person name="Ebbesson L."/>
            <person name="Teles M."/>
            <person name="MacKenzie S."/>
            <person name="Amaro C."/>
        </authorList>
    </citation>
    <scope>NUCLEOTIDE SEQUENCE</scope>
</reference>
<accession>A0A0E9U3C0</accession>
<organism evidence="1">
    <name type="scientific">Anguilla anguilla</name>
    <name type="common">European freshwater eel</name>
    <name type="synonym">Muraena anguilla</name>
    <dbReference type="NCBI Taxonomy" id="7936"/>
    <lineage>
        <taxon>Eukaryota</taxon>
        <taxon>Metazoa</taxon>
        <taxon>Chordata</taxon>
        <taxon>Craniata</taxon>
        <taxon>Vertebrata</taxon>
        <taxon>Euteleostomi</taxon>
        <taxon>Actinopterygii</taxon>
        <taxon>Neopterygii</taxon>
        <taxon>Teleostei</taxon>
        <taxon>Anguilliformes</taxon>
        <taxon>Anguillidae</taxon>
        <taxon>Anguilla</taxon>
    </lineage>
</organism>
<evidence type="ECO:0000313" key="1">
    <source>
        <dbReference type="EMBL" id="JAH60404.1"/>
    </source>
</evidence>
<protein>
    <submittedName>
        <fullName evidence="1">Uncharacterized protein</fullName>
    </submittedName>
</protein>
<name>A0A0E9U3C0_ANGAN</name>
<dbReference type="EMBL" id="GBXM01048173">
    <property type="protein sequence ID" value="JAH60404.1"/>
    <property type="molecule type" value="Transcribed_RNA"/>
</dbReference>